<evidence type="ECO:0000259" key="32">
    <source>
        <dbReference type="PROSITE" id="PS50025"/>
    </source>
</evidence>
<dbReference type="PROSITE" id="PS51121">
    <property type="entry name" value="NTA"/>
    <property type="match status" value="1"/>
</dbReference>
<evidence type="ECO:0000259" key="35">
    <source>
        <dbReference type="PROSITE" id="PS51121"/>
    </source>
</evidence>
<dbReference type="PANTHER" id="PTHR15036:SF83">
    <property type="entry name" value="AGRIN"/>
    <property type="match status" value="1"/>
</dbReference>
<evidence type="ECO:0000259" key="34">
    <source>
        <dbReference type="PROSITE" id="PS50027"/>
    </source>
</evidence>
<feature type="domain" description="EGF-like" evidence="33">
    <location>
        <begin position="1446"/>
        <end position="1483"/>
    </location>
</feature>
<feature type="domain" description="EGF-like" evidence="33">
    <location>
        <begin position="1226"/>
        <end position="1262"/>
    </location>
</feature>
<evidence type="ECO:0000256" key="20">
    <source>
        <dbReference type="ARBA" id="ARBA00023157"/>
    </source>
</evidence>
<keyword evidence="38" id="KW-1185">Reference proteome</keyword>
<dbReference type="InterPro" id="IPR003645">
    <property type="entry name" value="Fol_N"/>
</dbReference>
<dbReference type="GeneTree" id="ENSGT00940000158337"/>
<dbReference type="InterPro" id="IPR036058">
    <property type="entry name" value="Kazal_dom_sf"/>
</dbReference>
<feature type="domain" description="Kazal-like" evidence="36">
    <location>
        <begin position="192"/>
        <end position="240"/>
    </location>
</feature>
<keyword evidence="5" id="KW-0217">Developmental protein</keyword>
<keyword evidence="7" id="KW-0964">Secreted</keyword>
<evidence type="ECO:0000256" key="18">
    <source>
        <dbReference type="ARBA" id="ARBA00023018"/>
    </source>
</evidence>
<dbReference type="InterPro" id="IPR003884">
    <property type="entry name" value="FacI_MAC"/>
</dbReference>
<dbReference type="SUPFAM" id="SSF57196">
    <property type="entry name" value="EGF/Laminin"/>
    <property type="match status" value="2"/>
</dbReference>
<keyword evidence="23 28" id="KW-0424">Laminin EGF-like domain</keyword>
<evidence type="ECO:0000256" key="25">
    <source>
        <dbReference type="ARBA" id="ARBA00038484"/>
    </source>
</evidence>
<evidence type="ECO:0000259" key="31">
    <source>
        <dbReference type="PROSITE" id="PS50024"/>
    </source>
</evidence>
<dbReference type="SMART" id="SM00282">
    <property type="entry name" value="LamG"/>
    <property type="match status" value="3"/>
</dbReference>
<proteinExistence type="inferred from homology"/>
<dbReference type="PROSITE" id="PS50026">
    <property type="entry name" value="EGF_3"/>
    <property type="match status" value="4"/>
</dbReference>
<evidence type="ECO:0000256" key="22">
    <source>
        <dbReference type="ARBA" id="ARBA00023207"/>
    </source>
</evidence>
<dbReference type="Gene3D" id="3.30.60.30">
    <property type="match status" value="9"/>
</dbReference>
<feature type="disulfide bond" evidence="28">
    <location>
        <begin position="786"/>
        <end position="798"/>
    </location>
</feature>
<dbReference type="SMART" id="SM00274">
    <property type="entry name" value="FOLN"/>
    <property type="match status" value="5"/>
</dbReference>
<evidence type="ECO:0000256" key="8">
    <source>
        <dbReference type="ARBA" id="ARBA00022530"/>
    </source>
</evidence>
<sequence length="1942" mass="210380">AAFLKPPTHLYGWALMIVAVFCQRCHGSCPEKDLEKREEEANVVLTGTVEEIMNMDPVHNTYSCKVRVWRYLKGKTMVNGEVLLDGGNKVMIGGFGDPVICDNQVATGDTRIFFVNLAPEYMWPAHKNELMLNSSLMRITLRNLEEVEHCVDGKLPLCLFPSSLWAGCRGMLCGFGAVCERKAADPSKAECVCKKMVCPSVVAPVCGSDSSTYSNECELEKAQCNTQRRIKVLRKGPCALKDPCSEVICSYGSTCIQSSDGLSAKCMCPLSCEGKPEQVMCGSDGQDYRNECELHKQACHTKKNIRLQRQGSCNPCKGLENNLNVACRVEPRTHRPLNIPRPESCPAVNEPLCASDGQTYESECHMKRTGMQKGIELKKIHPGRCKKQGEEECKFNGVCQVERLGMRCSCEPIQCDGTYKPLCGKDGHTYINDCERRRAECQAKAHIPVKQQGPCDLHTPSPCLGKACEFGAACVVKNNEPVCECHGACPQMPDLVCGSDGHSYGSQCEMKAMGCALQKEIHIQHRGPCDEACANCSFGAICDGQSGRCVCPQECVESHQPVCGSDGSTYDSECELHVRACTEQLDLRVLAQGECKTCGSAVCAWGARCVQNKCECPQCQGQAFSPVCGSDGFTYDNTCELGVASCVLKKKIEAAKPGSCDEECGSGGSGSGIESCEQDRCRTFGGSWDEDAEDDRCVCDFDCHRVPRNPVCGSNGKTYSNECEMKKARCEKQEHLLIQNQGPSISATSPTKLPAQEHCSLSVYGCCRDNKTAALGVGLAGCPSTCQCNPYGSYKGTCDPGSGQCSCKPGVGGQKCDRCDPSFWNFRGIVTENLSGCTPCNCDAVGSVRDDCEQMSGLCSCKTGVKGMKCNVCPDGSKMGMSGCADAPTSCDELDCKFGALCDEVNGQAHCECPSPDCDEKNKTKVCGSDGVTYADQCQLRTIACRQDKHITVERFGQCTGEPRLSSIHHTGGCPTPVVRPISKDNDVLTTNRPVTTPRHSPHSTTPHLPGHTSPGSSPTAFEDSGSGEPSGDDQVAEEEENEEEGSAFGVLEANQVEGQEVFYTPEMEDPKSELFGETARSIESALNELFRKSEVQKDFMSVRVHSLAPSNSILAFVEAHFDSGNTGQDSFGKNRALLKQLKAAKETAIMVKKPEEENIRFTNYGLSSLPYFTTTTTTTATATTPTASPSPFITSRPPGTTRRPYTSRRTTTAPSTRPVPHHTKAQRPCDSHPCRHGGTCEDDGADFTCICPAGRGGAVCEKRELIKYFIPSFGGKSYLAFDTMKAYHTVRIAMEFRAAEMTGILLFNGQDGKKDFLSLTLVNGKVELKFNTGSGTGTLVSKVQVKQGRWHQLVVTRNRRNAMLSVDNETHIDGASPPGTDGLNLDTHLFIGGVPEDMMTDVKERTSIGTGLVGCVRMLDVNNLVYNLQEKSGNVLYGTGVGECGNNPCQPNPCKNGAPCQVKEAEMFHCKCINGYSGPTCADTHNPCEPNRCHPLSQCQVQPEGGYKCECPMGREGRHCEKVSEKKGAYMPFFSGDSYLELKGLHTYGHDLHQKVSMTVVLMANDSNGMIFYSGQKTDGKGDFISLSLNDGILEFRYDLGKGPAVIRSKDKIKMGVWNTVNLERANRKGEININGKDPVRGESPNQHTALNLKESLFVGGAPDFSRLARAASLKDGFKGTIQKVGVLSPHTILSRYVSDVAMFEGHPCSREPCHNGGRCNPLLESYECVCLLGFTGTHCQNTIFEKSAGETESIAFDGRTFIEYHNAVTKSEKALLVNKFELSIKTEATQGLVLWSGKGVERSDYIALAVVDGRVQMTYDLGSKPVVLRSTVRVNTNRWIHIKASRALRDGSLQVGNEAAVTGSSPLAATQLDTDGALWLGGLEELAVARRLPKAYSTGFVGCVKDVAVDGVELHLVEDALNSPKILHCSASGTAATAKK</sequence>
<dbReference type="Pfam" id="PF00008">
    <property type="entry name" value="EGF"/>
    <property type="match status" value="2"/>
</dbReference>
<dbReference type="FunFam" id="2.10.25.10:FF:000095">
    <property type="entry name" value="Notch, isoform B"/>
    <property type="match status" value="1"/>
</dbReference>
<feature type="domain" description="Laminin EGF-like" evidence="34">
    <location>
        <begin position="786"/>
        <end position="839"/>
    </location>
</feature>
<feature type="domain" description="Kazal-like" evidence="36">
    <location>
        <begin position="537"/>
        <end position="597"/>
    </location>
</feature>
<dbReference type="FunFam" id="2.40.50.120:FF:000008">
    <property type="entry name" value="agrin isoform X1"/>
    <property type="match status" value="1"/>
</dbReference>
<dbReference type="Gene3D" id="2.10.25.10">
    <property type="entry name" value="Laminin"/>
    <property type="match status" value="6"/>
</dbReference>
<name>A0A8C8JI14_ONCTS</name>
<dbReference type="CDD" id="cd00055">
    <property type="entry name" value="EGF_Lam"/>
    <property type="match status" value="2"/>
</dbReference>
<dbReference type="Pfam" id="PF03146">
    <property type="entry name" value="NtA"/>
    <property type="match status" value="1"/>
</dbReference>
<feature type="disulfide bond" evidence="28">
    <location>
        <begin position="840"/>
        <end position="852"/>
    </location>
</feature>
<dbReference type="PROSITE" id="PS51465">
    <property type="entry name" value="KAZAL_2"/>
    <property type="match status" value="9"/>
</dbReference>
<evidence type="ECO:0000256" key="11">
    <source>
        <dbReference type="ARBA" id="ARBA00022723"/>
    </source>
</evidence>
<dbReference type="FunFam" id="2.60.120.200:FF:000027">
    <property type="entry name" value="Transmembrane agrin"/>
    <property type="match status" value="1"/>
</dbReference>
<dbReference type="FunFam" id="2.10.25.10:FF:000134">
    <property type="entry name" value="Transmembrane agrin"/>
    <property type="match status" value="1"/>
</dbReference>
<dbReference type="GO" id="GO:0005576">
    <property type="term" value="C:extracellular region"/>
    <property type="evidence" value="ECO:0007669"/>
    <property type="project" value="UniProtKB-ARBA"/>
</dbReference>
<keyword evidence="14" id="KW-0221">Differentiation</keyword>
<feature type="domain" description="NtA" evidence="35">
    <location>
        <begin position="29"/>
        <end position="161"/>
    </location>
</feature>
<feature type="disulfide bond" evidence="28">
    <location>
        <begin position="788"/>
        <end position="805"/>
    </location>
</feature>
<feature type="domain" description="Laminin EGF-like" evidence="34">
    <location>
        <begin position="840"/>
        <end position="886"/>
    </location>
</feature>
<keyword evidence="22" id="KW-0357">Heparan sulfate</keyword>
<dbReference type="FunFam" id="3.30.60.30:FF:000002">
    <property type="entry name" value="tomoregulin-2 isoform X1"/>
    <property type="match status" value="1"/>
</dbReference>
<feature type="disulfide bond" evidence="28">
    <location>
        <begin position="842"/>
        <end position="859"/>
    </location>
</feature>
<dbReference type="Pfam" id="PF00050">
    <property type="entry name" value="Kazal_1"/>
    <property type="match status" value="1"/>
</dbReference>
<dbReference type="SUPFAM" id="SSF50242">
    <property type="entry name" value="TIMP-like"/>
    <property type="match status" value="1"/>
</dbReference>
<dbReference type="InterPro" id="IPR002049">
    <property type="entry name" value="LE_dom"/>
</dbReference>
<dbReference type="GO" id="GO:0005886">
    <property type="term" value="C:plasma membrane"/>
    <property type="evidence" value="ECO:0007669"/>
    <property type="project" value="UniProtKB-SubCell"/>
</dbReference>
<feature type="domain" description="Kazal-like" evidence="36">
    <location>
        <begin position="477"/>
        <end position="531"/>
    </location>
</feature>
<keyword evidence="19" id="KW-0472">Membrane</keyword>
<comment type="subcellular location">
    <subcellularLocation>
        <location evidence="1">Cell membrane</location>
        <topology evidence="1">Single-pass type II membrane protein</topology>
    </subcellularLocation>
    <subcellularLocation>
        <location evidence="2">Membrane</location>
        <topology evidence="2">Single-pass type I membrane protein</topology>
    </subcellularLocation>
    <subcellularLocation>
        <location evidence="3">Secreted</location>
        <location evidence="3">Extracellular space</location>
        <location evidence="3">Extracellular matrix</location>
    </subcellularLocation>
    <subcellularLocation>
        <location evidence="24">Synapse</location>
    </subcellularLocation>
</comment>
<dbReference type="Gene3D" id="2.60.120.200">
    <property type="match status" value="3"/>
</dbReference>
<evidence type="ECO:0000256" key="13">
    <source>
        <dbReference type="ARBA" id="ARBA00022737"/>
    </source>
</evidence>
<reference evidence="37" key="1">
    <citation type="submission" date="2025-08" db="UniProtKB">
        <authorList>
            <consortium name="Ensembl"/>
        </authorList>
    </citation>
    <scope>IDENTIFICATION</scope>
</reference>
<dbReference type="FunFam" id="3.30.60.30:FF:000008">
    <property type="entry name" value="Transmembrane agrin"/>
    <property type="match status" value="1"/>
</dbReference>
<dbReference type="FunFam" id="3.30.60.30:FF:000018">
    <property type="entry name" value="Transmembrane agrin"/>
    <property type="match status" value="1"/>
</dbReference>
<feature type="disulfide bond" evidence="26">
    <location>
        <begin position="1473"/>
        <end position="1482"/>
    </location>
</feature>
<feature type="domain" description="Laminin G" evidence="32">
    <location>
        <begin position="1530"/>
        <end position="1710"/>
    </location>
</feature>
<evidence type="ECO:0000256" key="6">
    <source>
        <dbReference type="ARBA" id="ARBA00022475"/>
    </source>
</evidence>
<keyword evidence="21" id="KW-0325">Glycoprotein</keyword>
<dbReference type="PROSITE" id="PS01186">
    <property type="entry name" value="EGF_2"/>
    <property type="match status" value="2"/>
</dbReference>
<evidence type="ECO:0000256" key="9">
    <source>
        <dbReference type="ARBA" id="ARBA00022536"/>
    </source>
</evidence>
<evidence type="ECO:0000256" key="10">
    <source>
        <dbReference type="ARBA" id="ARBA00022692"/>
    </source>
</evidence>
<dbReference type="GO" id="GO:0007010">
    <property type="term" value="P:cytoskeleton organization"/>
    <property type="evidence" value="ECO:0007669"/>
    <property type="project" value="UniProtKB-ARBA"/>
</dbReference>
<dbReference type="GO" id="GO:0006950">
    <property type="term" value="P:response to stress"/>
    <property type="evidence" value="ECO:0007669"/>
    <property type="project" value="UniProtKB-ARBA"/>
</dbReference>
<reference evidence="37" key="2">
    <citation type="submission" date="2025-09" db="UniProtKB">
        <authorList>
            <consortium name="Ensembl"/>
        </authorList>
    </citation>
    <scope>IDENTIFICATION</scope>
</reference>
<comment type="caution">
    <text evidence="26">Lacks conserved residue(s) required for the propagation of feature annotation.</text>
</comment>
<feature type="region of interest" description="Disordered" evidence="29">
    <location>
        <begin position="1181"/>
        <end position="1233"/>
    </location>
</feature>
<dbReference type="PROSITE" id="PS00022">
    <property type="entry name" value="EGF_1"/>
    <property type="match status" value="4"/>
</dbReference>
<evidence type="ECO:0000259" key="33">
    <source>
        <dbReference type="PROSITE" id="PS50026"/>
    </source>
</evidence>
<keyword evidence="8" id="KW-0272">Extracellular matrix</keyword>
<feature type="domain" description="Kazal-like" evidence="36">
    <location>
        <begin position="333"/>
        <end position="387"/>
    </location>
</feature>
<feature type="disulfide bond" evidence="26">
    <location>
        <begin position="1732"/>
        <end position="1741"/>
    </location>
</feature>
<dbReference type="SMART" id="SM00280">
    <property type="entry name" value="KAZAL"/>
    <property type="match status" value="9"/>
</dbReference>
<keyword evidence="10" id="KW-0812">Transmembrane</keyword>
<evidence type="ECO:0000256" key="12">
    <source>
        <dbReference type="ARBA" id="ARBA00022729"/>
    </source>
</evidence>
<evidence type="ECO:0000256" key="3">
    <source>
        <dbReference type="ARBA" id="ARBA00004498"/>
    </source>
</evidence>
<feature type="disulfide bond" evidence="26">
    <location>
        <begin position="1512"/>
        <end position="1521"/>
    </location>
</feature>
<feature type="chain" id="PRO_5044340709" description="Agrin" evidence="30">
    <location>
        <begin position="28"/>
        <end position="1942"/>
    </location>
</feature>
<evidence type="ECO:0000256" key="29">
    <source>
        <dbReference type="SAM" id="MobiDB-lite"/>
    </source>
</evidence>
<feature type="domain" description="EGF-like" evidence="33">
    <location>
        <begin position="1706"/>
        <end position="1742"/>
    </location>
</feature>
<dbReference type="Gene3D" id="2.40.50.120">
    <property type="match status" value="1"/>
</dbReference>
<dbReference type="SMART" id="SM00179">
    <property type="entry name" value="EGF_CA"/>
    <property type="match status" value="3"/>
</dbReference>
<dbReference type="SMART" id="SM00057">
    <property type="entry name" value="FIMAC"/>
    <property type="match status" value="5"/>
</dbReference>
<accession>A0A8C8JI14</accession>
<feature type="disulfide bond" evidence="26">
    <location>
        <begin position="1252"/>
        <end position="1261"/>
    </location>
</feature>
<feature type="domain" description="Laminin G" evidence="32">
    <location>
        <begin position="1269"/>
        <end position="1445"/>
    </location>
</feature>
<dbReference type="CDD" id="cd00104">
    <property type="entry name" value="KAZAL_FS"/>
    <property type="match status" value="9"/>
</dbReference>
<dbReference type="SMART" id="SM00181">
    <property type="entry name" value="EGF"/>
    <property type="match status" value="7"/>
</dbReference>
<evidence type="ECO:0000256" key="24">
    <source>
        <dbReference type="ARBA" id="ARBA00034103"/>
    </source>
</evidence>
<keyword evidence="11" id="KW-0479">Metal-binding</keyword>
<dbReference type="SUPFAM" id="SSF82671">
    <property type="entry name" value="SEA domain"/>
    <property type="match status" value="1"/>
</dbReference>
<dbReference type="InterPro" id="IPR000742">
    <property type="entry name" value="EGF"/>
</dbReference>
<dbReference type="PANTHER" id="PTHR15036">
    <property type="entry name" value="PIKACHURIN-LIKE PROTEIN"/>
    <property type="match status" value="1"/>
</dbReference>
<dbReference type="InterPro" id="IPR036364">
    <property type="entry name" value="SEA_dom_sf"/>
</dbReference>
<evidence type="ECO:0000256" key="5">
    <source>
        <dbReference type="ARBA" id="ARBA00022473"/>
    </source>
</evidence>
<dbReference type="InterPro" id="IPR002350">
    <property type="entry name" value="Kazal_dom"/>
</dbReference>
<dbReference type="InterPro" id="IPR000082">
    <property type="entry name" value="SEA_dom"/>
</dbReference>
<evidence type="ECO:0000256" key="2">
    <source>
        <dbReference type="ARBA" id="ARBA00004479"/>
    </source>
</evidence>
<dbReference type="FunFam" id="2.10.25.10:FF:000012">
    <property type="entry name" value="Delta-like protein"/>
    <property type="match status" value="1"/>
</dbReference>
<dbReference type="GO" id="GO:0043113">
    <property type="term" value="P:receptor clustering"/>
    <property type="evidence" value="ECO:0007669"/>
    <property type="project" value="InterPro"/>
</dbReference>
<dbReference type="Pfam" id="PF00053">
    <property type="entry name" value="EGF_laminin"/>
    <property type="match status" value="2"/>
</dbReference>
<dbReference type="PROSITE" id="PS50027">
    <property type="entry name" value="EGF_LAM_2"/>
    <property type="match status" value="2"/>
</dbReference>
<evidence type="ECO:0000256" key="23">
    <source>
        <dbReference type="ARBA" id="ARBA00023292"/>
    </source>
</evidence>
<dbReference type="GO" id="GO:0045202">
    <property type="term" value="C:synapse"/>
    <property type="evidence" value="ECO:0007669"/>
    <property type="project" value="UniProtKB-SubCell"/>
</dbReference>
<feature type="compositionally biased region" description="Low complexity" evidence="29">
    <location>
        <begin position="1181"/>
        <end position="1219"/>
    </location>
</feature>
<dbReference type="FunFam" id="2.60.120.200:FF:000031">
    <property type="entry name" value="NtA agrin"/>
    <property type="match status" value="1"/>
</dbReference>
<dbReference type="Pfam" id="PF07648">
    <property type="entry name" value="Kazal_2"/>
    <property type="match status" value="8"/>
</dbReference>
<keyword evidence="16" id="KW-0654">Proteoglycan</keyword>
<keyword evidence="6" id="KW-1003">Cell membrane</keyword>
<keyword evidence="18" id="KW-0770">Synapse</keyword>
<evidence type="ECO:0000256" key="4">
    <source>
        <dbReference type="ARBA" id="ARBA00016077"/>
    </source>
</evidence>
<dbReference type="FunFam" id="2.60.120.200:FF:000045">
    <property type="entry name" value="Transmembrane agrin"/>
    <property type="match status" value="1"/>
</dbReference>
<dbReference type="SMART" id="SM00200">
    <property type="entry name" value="SEA"/>
    <property type="match status" value="1"/>
</dbReference>
<dbReference type="PROSITE" id="PS50024">
    <property type="entry name" value="SEA"/>
    <property type="match status" value="1"/>
</dbReference>
<feature type="domain" description="Kazal-like" evidence="36">
    <location>
        <begin position="604"/>
        <end position="662"/>
    </location>
</feature>
<evidence type="ECO:0000256" key="16">
    <source>
        <dbReference type="ARBA" id="ARBA00022974"/>
    </source>
</evidence>
<feature type="signal peptide" evidence="30">
    <location>
        <begin position="1"/>
        <end position="27"/>
    </location>
</feature>
<evidence type="ECO:0000256" key="15">
    <source>
        <dbReference type="ARBA" id="ARBA00022837"/>
    </source>
</evidence>
<dbReference type="SUPFAM" id="SSF49899">
    <property type="entry name" value="Concanavalin A-like lectins/glucanases"/>
    <property type="match status" value="3"/>
</dbReference>
<evidence type="ECO:0000256" key="30">
    <source>
        <dbReference type="SAM" id="SignalP"/>
    </source>
</evidence>
<feature type="disulfide bond" evidence="27">
    <location>
        <begin position="29"/>
        <end position="101"/>
    </location>
</feature>
<comment type="similarity">
    <text evidence="25">Belongs to the tomoregulin family.</text>
</comment>
<dbReference type="InterPro" id="IPR008993">
    <property type="entry name" value="TIMP-like_OB-fold"/>
</dbReference>
<keyword evidence="12 30" id="KW-0732">Signal</keyword>
<dbReference type="InterPro" id="IPR000152">
    <property type="entry name" value="EGF-type_Asp/Asn_hydroxyl_site"/>
</dbReference>
<organism evidence="37 38">
    <name type="scientific">Oncorhynchus tshawytscha</name>
    <name type="common">Chinook salmon</name>
    <name type="synonym">Salmo tshawytscha</name>
    <dbReference type="NCBI Taxonomy" id="74940"/>
    <lineage>
        <taxon>Eukaryota</taxon>
        <taxon>Metazoa</taxon>
        <taxon>Chordata</taxon>
        <taxon>Craniata</taxon>
        <taxon>Vertebrata</taxon>
        <taxon>Euteleostomi</taxon>
        <taxon>Actinopterygii</taxon>
        <taxon>Neopterygii</taxon>
        <taxon>Teleostei</taxon>
        <taxon>Protacanthopterygii</taxon>
        <taxon>Salmoniformes</taxon>
        <taxon>Salmonidae</taxon>
        <taxon>Salmoninae</taxon>
        <taxon>Oncorhynchus</taxon>
    </lineage>
</organism>
<dbReference type="GO" id="GO:0050808">
    <property type="term" value="P:synapse organization"/>
    <property type="evidence" value="ECO:0007669"/>
    <property type="project" value="UniProtKB-ARBA"/>
</dbReference>
<gene>
    <name evidence="37" type="primary">AGRN</name>
</gene>
<dbReference type="InterPro" id="IPR001881">
    <property type="entry name" value="EGF-like_Ca-bd_dom"/>
</dbReference>
<feature type="domain" description="Kazal-like" evidence="36">
    <location>
        <begin position="260"/>
        <end position="315"/>
    </location>
</feature>
<feature type="compositionally biased region" description="Low complexity" evidence="29">
    <location>
        <begin position="996"/>
        <end position="1015"/>
    </location>
</feature>
<evidence type="ECO:0000256" key="14">
    <source>
        <dbReference type="ARBA" id="ARBA00022782"/>
    </source>
</evidence>
<dbReference type="FunFam" id="3.30.60.30:FF:000022">
    <property type="entry name" value="Transmembrane agrin"/>
    <property type="match status" value="1"/>
</dbReference>
<evidence type="ECO:0000313" key="38">
    <source>
        <dbReference type="Proteomes" id="UP000694402"/>
    </source>
</evidence>
<dbReference type="PRINTS" id="PR00011">
    <property type="entry name" value="EGFLAMININ"/>
</dbReference>
<evidence type="ECO:0000256" key="21">
    <source>
        <dbReference type="ARBA" id="ARBA00023180"/>
    </source>
</evidence>
<keyword evidence="17" id="KW-1133">Transmembrane helix</keyword>
<feature type="compositionally biased region" description="Acidic residues" evidence="29">
    <location>
        <begin position="1031"/>
        <end position="1046"/>
    </location>
</feature>
<feature type="region of interest" description="Disordered" evidence="29">
    <location>
        <begin position="970"/>
        <end position="1055"/>
    </location>
</feature>
<protein>
    <recommendedName>
        <fullName evidence="4">Agrin</fullName>
    </recommendedName>
</protein>
<feature type="domain" description="Laminin G" evidence="32">
    <location>
        <begin position="1753"/>
        <end position="1931"/>
    </location>
</feature>
<dbReference type="InterPro" id="IPR050372">
    <property type="entry name" value="Neurexin-related_CASP"/>
</dbReference>
<feature type="disulfide bond" evidence="28">
    <location>
        <begin position="807"/>
        <end position="816"/>
    </location>
</feature>
<feature type="domain" description="EGF-like" evidence="33">
    <location>
        <begin position="1485"/>
        <end position="1522"/>
    </location>
</feature>
<evidence type="ECO:0000259" key="36">
    <source>
        <dbReference type="PROSITE" id="PS51465"/>
    </source>
</evidence>
<keyword evidence="9 26" id="KW-0245">EGF-like domain</keyword>
<dbReference type="PROSITE" id="PS50025">
    <property type="entry name" value="LAM_G_DOMAIN"/>
    <property type="match status" value="3"/>
</dbReference>
<keyword evidence="13" id="KW-0677">Repeat</keyword>
<feature type="domain" description="Kazal-like" evidence="36">
    <location>
        <begin position="912"/>
        <end position="961"/>
    </location>
</feature>
<dbReference type="Pfam" id="PF00054">
    <property type="entry name" value="Laminin_G_1"/>
    <property type="match status" value="3"/>
</dbReference>
<dbReference type="FunFam" id="2.10.25.10:FF:000140">
    <property type="entry name" value="Transmembrane agrin"/>
    <property type="match status" value="1"/>
</dbReference>
<dbReference type="Proteomes" id="UP000694402">
    <property type="component" value="Unassembled WGS sequence"/>
</dbReference>
<evidence type="ECO:0000256" key="27">
    <source>
        <dbReference type="PROSITE-ProRule" id="PRU00443"/>
    </source>
</evidence>
<dbReference type="SMART" id="SM00180">
    <property type="entry name" value="EGF_Lam"/>
    <property type="match status" value="2"/>
</dbReference>
<evidence type="ECO:0000256" key="28">
    <source>
        <dbReference type="PROSITE-ProRule" id="PRU00460"/>
    </source>
</evidence>
<dbReference type="InterPro" id="IPR013320">
    <property type="entry name" value="ConA-like_dom_sf"/>
</dbReference>
<feature type="domain" description="SEA" evidence="31">
    <location>
        <begin position="1044"/>
        <end position="1167"/>
    </location>
</feature>
<evidence type="ECO:0000256" key="1">
    <source>
        <dbReference type="ARBA" id="ARBA00004401"/>
    </source>
</evidence>
<evidence type="ECO:0000256" key="19">
    <source>
        <dbReference type="ARBA" id="ARBA00023136"/>
    </source>
</evidence>
<dbReference type="SUPFAM" id="SSF100895">
    <property type="entry name" value="Kazal-type serine protease inhibitors"/>
    <property type="match status" value="9"/>
</dbReference>
<evidence type="ECO:0000256" key="26">
    <source>
        <dbReference type="PROSITE-ProRule" id="PRU00076"/>
    </source>
</evidence>
<keyword evidence="20 26" id="KW-1015">Disulfide bond</keyword>
<feature type="domain" description="Kazal-like" evidence="36">
    <location>
        <begin position="402"/>
        <end position="457"/>
    </location>
</feature>
<dbReference type="Pfam" id="PF01390">
    <property type="entry name" value="SEA"/>
    <property type="match status" value="1"/>
</dbReference>
<dbReference type="PROSITE" id="PS01248">
    <property type="entry name" value="EGF_LAM_1"/>
    <property type="match status" value="1"/>
</dbReference>
<dbReference type="InterPro" id="IPR004850">
    <property type="entry name" value="NtA_dom"/>
</dbReference>
<evidence type="ECO:0000256" key="17">
    <source>
        <dbReference type="ARBA" id="ARBA00022989"/>
    </source>
</evidence>
<evidence type="ECO:0000313" key="37">
    <source>
        <dbReference type="Ensembl" id="ENSOTSP00005094560.2"/>
    </source>
</evidence>
<evidence type="ECO:0000256" key="7">
    <source>
        <dbReference type="ARBA" id="ARBA00022525"/>
    </source>
</evidence>
<dbReference type="CDD" id="cd00054">
    <property type="entry name" value="EGF_CA"/>
    <property type="match status" value="3"/>
</dbReference>
<feature type="domain" description="Kazal-like" evidence="36">
    <location>
        <begin position="698"/>
        <end position="746"/>
    </location>
</feature>
<feature type="disulfide bond" evidence="28">
    <location>
        <begin position="861"/>
        <end position="870"/>
    </location>
</feature>
<dbReference type="CDD" id="cd00110">
    <property type="entry name" value="LamG"/>
    <property type="match status" value="3"/>
</dbReference>
<dbReference type="Ensembl" id="ENSOTST00005102486.2">
    <property type="protein sequence ID" value="ENSOTSP00005094560.2"/>
    <property type="gene ID" value="ENSOTSG00005042937.2"/>
</dbReference>
<dbReference type="GO" id="GO:0007399">
    <property type="term" value="P:nervous system development"/>
    <property type="evidence" value="ECO:0007669"/>
    <property type="project" value="UniProtKB-ARBA"/>
</dbReference>
<keyword evidence="15" id="KW-0106">Calcium</keyword>
<dbReference type="InterPro" id="IPR001791">
    <property type="entry name" value="Laminin_G"/>
</dbReference>
<dbReference type="GO" id="GO:0061024">
    <property type="term" value="P:membrane organization"/>
    <property type="evidence" value="ECO:0007669"/>
    <property type="project" value="UniProtKB-ARBA"/>
</dbReference>
<dbReference type="GO" id="GO:0005604">
    <property type="term" value="C:basement membrane"/>
    <property type="evidence" value="ECO:0007669"/>
    <property type="project" value="UniProtKB-ARBA"/>
</dbReference>
<dbReference type="Gene3D" id="3.30.70.960">
    <property type="entry name" value="SEA domain"/>
    <property type="match status" value="1"/>
</dbReference>
<dbReference type="GO" id="GO:0030154">
    <property type="term" value="P:cell differentiation"/>
    <property type="evidence" value="ECO:0007669"/>
    <property type="project" value="UniProtKB-KW"/>
</dbReference>
<dbReference type="FunFam" id="3.30.60.30:FF:000024">
    <property type="entry name" value="Transmembrane agrin"/>
    <property type="match status" value="1"/>
</dbReference>
<dbReference type="PROSITE" id="PS00010">
    <property type="entry name" value="ASX_HYDROXYL"/>
    <property type="match status" value="1"/>
</dbReference>
<dbReference type="GO" id="GO:0043236">
    <property type="term" value="F:laminin binding"/>
    <property type="evidence" value="ECO:0007669"/>
    <property type="project" value="InterPro"/>
</dbReference>
<dbReference type="GO" id="GO:0005509">
    <property type="term" value="F:calcium ion binding"/>
    <property type="evidence" value="ECO:0007669"/>
    <property type="project" value="InterPro"/>
</dbReference>